<dbReference type="Gene3D" id="2.40.10.10">
    <property type="entry name" value="Trypsin-like serine proteases"/>
    <property type="match status" value="1"/>
</dbReference>
<dbReference type="GO" id="GO:0031638">
    <property type="term" value="P:zymogen activation"/>
    <property type="evidence" value="ECO:0007669"/>
    <property type="project" value="TreeGrafter"/>
</dbReference>
<dbReference type="SUPFAM" id="SSF50494">
    <property type="entry name" value="Trypsin-like serine proteases"/>
    <property type="match status" value="1"/>
</dbReference>
<keyword evidence="3" id="KW-1015">Disulfide bond</keyword>
<dbReference type="GO" id="GO:0072562">
    <property type="term" value="C:blood microparticle"/>
    <property type="evidence" value="ECO:0007669"/>
    <property type="project" value="TreeGrafter"/>
</dbReference>
<evidence type="ECO:0000313" key="5">
    <source>
        <dbReference type="Proteomes" id="UP000694522"/>
    </source>
</evidence>
<evidence type="ECO:0000256" key="2">
    <source>
        <dbReference type="ARBA" id="ARBA00022525"/>
    </source>
</evidence>
<comment type="subcellular location">
    <subcellularLocation>
        <location evidence="1">Secreted</location>
    </subcellularLocation>
</comment>
<accession>A0A8B9GFF2</accession>
<dbReference type="InterPro" id="IPR009003">
    <property type="entry name" value="Peptidase_S1_PA"/>
</dbReference>
<dbReference type="GO" id="GO:0004252">
    <property type="term" value="F:serine-type endopeptidase activity"/>
    <property type="evidence" value="ECO:0007669"/>
    <property type="project" value="TreeGrafter"/>
</dbReference>
<dbReference type="Ensembl" id="ENSACOT00000023533.1">
    <property type="protein sequence ID" value="ENSACOP00000022741.1"/>
    <property type="gene ID" value="ENSACOG00000015465.1"/>
</dbReference>
<evidence type="ECO:0000313" key="4">
    <source>
        <dbReference type="Ensembl" id="ENSACOP00000022741.1"/>
    </source>
</evidence>
<dbReference type="AlphaFoldDB" id="A0A8B9GFF2"/>
<keyword evidence="5" id="KW-1185">Reference proteome</keyword>
<reference evidence="4" key="2">
    <citation type="submission" date="2025-09" db="UniProtKB">
        <authorList>
            <consortium name="Ensembl"/>
        </authorList>
    </citation>
    <scope>IDENTIFICATION</scope>
</reference>
<name>A0A8B9GFF2_9PSIT</name>
<evidence type="ECO:0000256" key="1">
    <source>
        <dbReference type="ARBA" id="ARBA00004613"/>
    </source>
</evidence>
<reference evidence="4" key="1">
    <citation type="submission" date="2025-08" db="UniProtKB">
        <authorList>
            <consortium name="Ensembl"/>
        </authorList>
    </citation>
    <scope>IDENTIFICATION</scope>
</reference>
<keyword evidence="2" id="KW-0964">Secreted</keyword>
<organism evidence="4 5">
    <name type="scientific">Amazona collaria</name>
    <name type="common">yellow-billed parrot</name>
    <dbReference type="NCBI Taxonomy" id="241587"/>
    <lineage>
        <taxon>Eukaryota</taxon>
        <taxon>Metazoa</taxon>
        <taxon>Chordata</taxon>
        <taxon>Craniata</taxon>
        <taxon>Vertebrata</taxon>
        <taxon>Euteleostomi</taxon>
        <taxon>Archelosauria</taxon>
        <taxon>Archosauria</taxon>
        <taxon>Dinosauria</taxon>
        <taxon>Saurischia</taxon>
        <taxon>Theropoda</taxon>
        <taxon>Coelurosauria</taxon>
        <taxon>Aves</taxon>
        <taxon>Neognathae</taxon>
        <taxon>Neoaves</taxon>
        <taxon>Telluraves</taxon>
        <taxon>Australaves</taxon>
        <taxon>Psittaciformes</taxon>
        <taxon>Psittacidae</taxon>
        <taxon>Amazona</taxon>
    </lineage>
</organism>
<proteinExistence type="predicted"/>
<dbReference type="Proteomes" id="UP000694522">
    <property type="component" value="Unplaced"/>
</dbReference>
<dbReference type="PANTHER" id="PTHR24255:SF27">
    <property type="entry name" value="HAPTOGLOBIN-RELATED PROTEIN"/>
    <property type="match status" value="1"/>
</dbReference>
<protein>
    <submittedName>
        <fullName evidence="4">Uncharacterized protein</fullName>
    </submittedName>
</protein>
<sequence>MSLARALVLVEPKLGAGGRSPLLGVPFLPCRPAMLLIVGLAWSVLEIANATSNFQGKGGMEHLVKYCYNWYYQLHGSGDGTYKCDKNRMWVSFGTGKEAPVCNPVCGKLKNTLPRQMQHIIRHLQAGKGSFPWQGWLVTCHNLTMGAMLISDQWQVTTGRNMYLNHSENTKLKEITSMLQLFLGGQEQPALVTEHMVLHPGYPKAVGHWDRLPRAVVESLSLLGHNSIFAHNSAHEDPNKDDGVVSILEECAIRLGGIRLPVCVRVCLRWNVVPKRLWRSSNHGSNIPQGTWPVKDRSDFNNDSWVGNRL</sequence>
<dbReference type="InterPro" id="IPR043504">
    <property type="entry name" value="Peptidase_S1_PA_chymotrypsin"/>
</dbReference>
<evidence type="ECO:0000256" key="3">
    <source>
        <dbReference type="ARBA" id="ARBA00023157"/>
    </source>
</evidence>
<dbReference type="Gene3D" id="2.10.70.10">
    <property type="entry name" value="Complement Module, domain 1"/>
    <property type="match status" value="1"/>
</dbReference>
<dbReference type="PANTHER" id="PTHR24255">
    <property type="entry name" value="COMPLEMENT COMPONENT 1, S SUBCOMPONENT-RELATED"/>
    <property type="match status" value="1"/>
</dbReference>